<evidence type="ECO:0000313" key="15">
    <source>
        <dbReference type="EMBL" id="VEU59176.1"/>
    </source>
</evidence>
<accession>A0A449A4L8</accession>
<evidence type="ECO:0000256" key="10">
    <source>
        <dbReference type="ARBA" id="ARBA00023136"/>
    </source>
</evidence>
<dbReference type="GO" id="GO:0016301">
    <property type="term" value="F:kinase activity"/>
    <property type="evidence" value="ECO:0007669"/>
    <property type="project" value="UniProtKB-KW"/>
</dbReference>
<keyword evidence="6" id="KW-0598">Phosphotransferase system</keyword>
<feature type="domain" description="PTS EIIB type-1" evidence="13">
    <location>
        <begin position="8"/>
        <end position="90"/>
    </location>
</feature>
<keyword evidence="5" id="KW-0808">Transferase</keyword>
<keyword evidence="10 12" id="KW-0472">Membrane</keyword>
<feature type="transmembrane region" description="Helical" evidence="12">
    <location>
        <begin position="241"/>
        <end position="260"/>
    </location>
</feature>
<keyword evidence="9 12" id="KW-1133">Transmembrane helix</keyword>
<dbReference type="RefSeq" id="WP_129719583.1">
    <property type="nucleotide sequence ID" value="NZ_LR214951.1"/>
</dbReference>
<evidence type="ECO:0000256" key="2">
    <source>
        <dbReference type="ARBA" id="ARBA00022448"/>
    </source>
</evidence>
<feature type="active site" description="Phosphocysteine intermediate; for EIIB activity" evidence="11">
    <location>
        <position position="30"/>
    </location>
</feature>
<evidence type="ECO:0000256" key="3">
    <source>
        <dbReference type="ARBA" id="ARBA00022475"/>
    </source>
</evidence>
<dbReference type="Pfam" id="PF02378">
    <property type="entry name" value="PTS_EIIC"/>
    <property type="match status" value="1"/>
</dbReference>
<evidence type="ECO:0000256" key="9">
    <source>
        <dbReference type="ARBA" id="ARBA00022989"/>
    </source>
</evidence>
<dbReference type="InterPro" id="IPR001996">
    <property type="entry name" value="PTS_IIB_1"/>
</dbReference>
<dbReference type="PANTHER" id="PTHR30175">
    <property type="entry name" value="PHOSPHOTRANSFERASE SYSTEM TRANSPORT PROTEIN"/>
    <property type="match status" value="1"/>
</dbReference>
<organism evidence="15 16">
    <name type="scientific">Mesomycoplasma neurolyticum</name>
    <dbReference type="NCBI Taxonomy" id="2120"/>
    <lineage>
        <taxon>Bacteria</taxon>
        <taxon>Bacillati</taxon>
        <taxon>Mycoplasmatota</taxon>
        <taxon>Mycoplasmoidales</taxon>
        <taxon>Metamycoplasmataceae</taxon>
        <taxon>Mesomycoplasma</taxon>
    </lineage>
</organism>
<feature type="transmembrane region" description="Helical" evidence="12">
    <location>
        <begin position="415"/>
        <end position="435"/>
    </location>
</feature>
<keyword evidence="4" id="KW-0762">Sugar transport</keyword>
<keyword evidence="7 12" id="KW-0812">Transmembrane</keyword>
<feature type="transmembrane region" description="Helical" evidence="12">
    <location>
        <begin position="320"/>
        <end position="344"/>
    </location>
</feature>
<evidence type="ECO:0000256" key="1">
    <source>
        <dbReference type="ARBA" id="ARBA00004651"/>
    </source>
</evidence>
<dbReference type="GO" id="GO:0008982">
    <property type="term" value="F:protein-N(PI)-phosphohistidine-sugar phosphotransferase activity"/>
    <property type="evidence" value="ECO:0007669"/>
    <property type="project" value="InterPro"/>
</dbReference>
<dbReference type="PROSITE" id="PS01035">
    <property type="entry name" value="PTS_EIIB_TYPE_1_CYS"/>
    <property type="match status" value="1"/>
</dbReference>
<evidence type="ECO:0000256" key="4">
    <source>
        <dbReference type="ARBA" id="ARBA00022597"/>
    </source>
</evidence>
<evidence type="ECO:0000259" key="13">
    <source>
        <dbReference type="PROSITE" id="PS51098"/>
    </source>
</evidence>
<proteinExistence type="predicted"/>
<dbReference type="GO" id="GO:0015771">
    <property type="term" value="P:trehalose transport"/>
    <property type="evidence" value="ECO:0007669"/>
    <property type="project" value="TreeGrafter"/>
</dbReference>
<evidence type="ECO:0000256" key="11">
    <source>
        <dbReference type="PROSITE-ProRule" id="PRU00421"/>
    </source>
</evidence>
<evidence type="ECO:0000256" key="7">
    <source>
        <dbReference type="ARBA" id="ARBA00022692"/>
    </source>
</evidence>
<reference evidence="15 16" key="1">
    <citation type="submission" date="2019-01" db="EMBL/GenBank/DDBJ databases">
        <authorList>
            <consortium name="Pathogen Informatics"/>
        </authorList>
    </citation>
    <scope>NUCLEOTIDE SEQUENCE [LARGE SCALE GENOMIC DNA]</scope>
    <source>
        <strain evidence="15 16">NCTC10166</strain>
    </source>
</reference>
<comment type="subcellular location">
    <subcellularLocation>
        <location evidence="1">Cell membrane</location>
        <topology evidence="1">Multi-pass membrane protein</topology>
    </subcellularLocation>
</comment>
<feature type="transmembrane region" description="Helical" evidence="12">
    <location>
        <begin position="161"/>
        <end position="182"/>
    </location>
</feature>
<dbReference type="Gene3D" id="3.30.1360.60">
    <property type="entry name" value="Glucose permease domain IIB"/>
    <property type="match status" value="1"/>
</dbReference>
<dbReference type="InterPro" id="IPR003352">
    <property type="entry name" value="PTS_EIIC"/>
</dbReference>
<feature type="transmembrane region" description="Helical" evidence="12">
    <location>
        <begin position="275"/>
        <end position="300"/>
    </location>
</feature>
<keyword evidence="8" id="KW-0418">Kinase</keyword>
<dbReference type="InterPro" id="IPR013013">
    <property type="entry name" value="PTS_EIIC_1"/>
</dbReference>
<dbReference type="OrthoDB" id="9769191at2"/>
<keyword evidence="3" id="KW-1003">Cell membrane</keyword>
<gene>
    <name evidence="15" type="primary">treB</name>
    <name evidence="15" type="ORF">NCTC10166_00134</name>
</gene>
<keyword evidence="2" id="KW-0813">Transport</keyword>
<evidence type="ECO:0000256" key="5">
    <source>
        <dbReference type="ARBA" id="ARBA00022679"/>
    </source>
</evidence>
<dbReference type="CDD" id="cd00212">
    <property type="entry name" value="PTS_IIB_glc"/>
    <property type="match status" value="1"/>
</dbReference>
<sequence length="505" mass="56497">MVKKNNKNETVDLIIKNIGGFSNIVSASHCITRFRLVIKQKDLVKMQELEKIQEVKGVFFTQGQLHIVLGIEVNEYFEILINKEKFAEIDIVSKEKLNKISAKNLKWYEKMFIFFSDIFAPIIPALVAGGLILGFRNILETDWNGYVIKDRIAFFDGLNSFLWIPASAVFWYLPVGISYATFKKMNQSPILGIIIGLTLLVELPNIYSLTGKAGEKSLWIFNWISENKDFKFGQWHYPFKIGYTAQVIPALIIAFVGAYIEKTLKKVIPNILKQILVPLLTILISYTLAMTIIGPFGYIIGYAISEAIKWSLTNTISKYFFAPIIGLLYAPMVIIGIHHALNALMIQNTAQLGGSFVFPILAISNIAQGAAALAFVMLNKKDKKIREQSLSAFISCWLGVTEPAMYGINLKKIFLFFAAIFSSALGSLLLTIFGITSNGIGSGGIFGILSIQTKSQVNDVYTLPGSGFLWFAITMLVVIASTITLSFIFSKLKFFNKKLRLKNEF</sequence>
<feature type="transmembrane region" description="Helical" evidence="12">
    <location>
        <begin position="189"/>
        <end position="207"/>
    </location>
</feature>
<dbReference type="PROSITE" id="PS51098">
    <property type="entry name" value="PTS_EIIB_TYPE_1"/>
    <property type="match status" value="1"/>
</dbReference>
<dbReference type="GO" id="GO:0005886">
    <property type="term" value="C:plasma membrane"/>
    <property type="evidence" value="ECO:0007669"/>
    <property type="project" value="UniProtKB-SubCell"/>
</dbReference>
<evidence type="ECO:0000313" key="16">
    <source>
        <dbReference type="Proteomes" id="UP000289440"/>
    </source>
</evidence>
<evidence type="ECO:0000259" key="14">
    <source>
        <dbReference type="PROSITE" id="PS51103"/>
    </source>
</evidence>
<feature type="transmembrane region" description="Helical" evidence="12">
    <location>
        <begin position="468"/>
        <end position="490"/>
    </location>
</feature>
<dbReference type="GO" id="GO:0009401">
    <property type="term" value="P:phosphoenolpyruvate-dependent sugar phosphotransferase system"/>
    <property type="evidence" value="ECO:0007669"/>
    <property type="project" value="UniProtKB-KW"/>
</dbReference>
<dbReference type="EMBL" id="LR214951">
    <property type="protein sequence ID" value="VEU59176.1"/>
    <property type="molecule type" value="Genomic_DNA"/>
</dbReference>
<dbReference type="GO" id="GO:0090589">
    <property type="term" value="F:protein-phosphocysteine-trehalose phosphotransferase system transporter activity"/>
    <property type="evidence" value="ECO:0007669"/>
    <property type="project" value="TreeGrafter"/>
</dbReference>
<dbReference type="KEGG" id="mnu:NCTC10166_00134"/>
<feature type="transmembrane region" description="Helical" evidence="12">
    <location>
        <begin position="112"/>
        <end position="135"/>
    </location>
</feature>
<evidence type="ECO:0000256" key="6">
    <source>
        <dbReference type="ARBA" id="ARBA00022683"/>
    </source>
</evidence>
<dbReference type="AlphaFoldDB" id="A0A449A4L8"/>
<evidence type="ECO:0000256" key="12">
    <source>
        <dbReference type="SAM" id="Phobius"/>
    </source>
</evidence>
<feature type="domain" description="PTS EIIC type-1" evidence="14">
    <location>
        <begin position="113"/>
        <end position="503"/>
    </location>
</feature>
<dbReference type="InterPro" id="IPR050558">
    <property type="entry name" value="PTS_Sugar-Specific_Components"/>
</dbReference>
<protein>
    <submittedName>
        <fullName evidence="15">EIIBC-Tre</fullName>
    </submittedName>
</protein>
<evidence type="ECO:0000256" key="8">
    <source>
        <dbReference type="ARBA" id="ARBA00022777"/>
    </source>
</evidence>
<dbReference type="Pfam" id="PF00367">
    <property type="entry name" value="PTS_EIIB"/>
    <property type="match status" value="1"/>
</dbReference>
<dbReference type="Proteomes" id="UP000289440">
    <property type="component" value="Chromosome"/>
</dbReference>
<dbReference type="SUPFAM" id="SSF55604">
    <property type="entry name" value="Glucose permease domain IIB"/>
    <property type="match status" value="1"/>
</dbReference>
<dbReference type="PROSITE" id="PS51103">
    <property type="entry name" value="PTS_EIIC_TYPE_1"/>
    <property type="match status" value="1"/>
</dbReference>
<name>A0A449A4L8_9BACT</name>
<feature type="transmembrane region" description="Helical" evidence="12">
    <location>
        <begin position="356"/>
        <end position="378"/>
    </location>
</feature>
<dbReference type="InterPro" id="IPR036878">
    <property type="entry name" value="Glu_permease_IIB"/>
</dbReference>
<dbReference type="InterPro" id="IPR018113">
    <property type="entry name" value="PTrfase_EIIB_Cys"/>
</dbReference>
<keyword evidence="16" id="KW-1185">Reference proteome</keyword>
<dbReference type="PANTHER" id="PTHR30175:SF1">
    <property type="entry name" value="PTS SYSTEM ARBUTIN-, CELLOBIOSE-, AND SALICIN-SPECIFIC EIIBC COMPONENT-RELATED"/>
    <property type="match status" value="1"/>
</dbReference>